<dbReference type="PANTHER" id="PTHR43318">
    <property type="entry name" value="UDP-N-ACETYLGLUCOSAMINE 4,6-DEHYDRATASE"/>
    <property type="match status" value="1"/>
</dbReference>
<dbReference type="EMBL" id="JADCKB010000005">
    <property type="protein sequence ID" value="MBE5039505.1"/>
    <property type="molecule type" value="Genomic_DNA"/>
</dbReference>
<evidence type="ECO:0000313" key="4">
    <source>
        <dbReference type="EMBL" id="MBE5039505.1"/>
    </source>
</evidence>
<sequence length="650" mass="72600">MSFLKRITRNRYLLIGDFCFIFISYLLTVGLVYQQQYFFEIVIRNWAFFAISAAVFLGMMHVFGCYRVYWIYAGTKDYGRVVAACLLAGLVTDLLCEVYSDGGFYLKANILASGMMAVSMIGLRMAVRVLGKLVCVSLCEEQRRTQSGRLKNVLIIGAGRLGVTLAKDISYNEDMNYHILGFVDDDPAKLNAIIAGVRVLGTTAEIQKLCNDLKPDELIIAVSSASVQARKRMIQLCGETDCKLKILPGLADSLKSRNSVSYIREVEVEDLLKREPIQLDNRAIMRDIRGKVVMVTGGGGSIGSELCRQVMRFFPQKLIILDIYENNAFELENELKDSFPGYDIEVVIASVRDRKRMEKVFEQYRPYLVFHAAAHKHVPLMEANAMEAVNNNVFGTYYTACCASKYGTKRFILISTDKAVNPTSVMGATKRICEMIVQSMQTVSKTEFVAVRFGNVLNSNGSVVPLFKRQIKNGGPVTVTHPEITRFFMTIPEAAQLVLQAAAFAQGGEIFVLDMGEPVKIYDLAKNLIRLSGLRLGVDINIEITGLRPGEKLYEELLMNEEGLKKTSHDKIFIGTPFFNDINKLKENLALLKSAVASQNNEIVKNAIAQVVPTYIRKIEEVSIQTEEVENSVKEKVMEKKAAGQQLAAI</sequence>
<accession>A0A9D5R821</accession>
<feature type="transmembrane region" description="Helical" evidence="2">
    <location>
        <begin position="81"/>
        <end position="100"/>
    </location>
</feature>
<dbReference type="RefSeq" id="WP_226392070.1">
    <property type="nucleotide sequence ID" value="NZ_JADCKB010000005.1"/>
</dbReference>
<feature type="transmembrane region" description="Helical" evidence="2">
    <location>
        <begin position="12"/>
        <end position="34"/>
    </location>
</feature>
<evidence type="ECO:0000256" key="1">
    <source>
        <dbReference type="ARBA" id="ARBA00007430"/>
    </source>
</evidence>
<evidence type="ECO:0000259" key="3">
    <source>
        <dbReference type="Pfam" id="PF02719"/>
    </source>
</evidence>
<dbReference type="InterPro" id="IPR003869">
    <property type="entry name" value="Polysac_CapD-like"/>
</dbReference>
<name>A0A9D5R821_9FIRM</name>
<organism evidence="4 5">
    <name type="scientific">Ructibacterium gallinarum</name>
    <dbReference type="NCBI Taxonomy" id="2779355"/>
    <lineage>
        <taxon>Bacteria</taxon>
        <taxon>Bacillati</taxon>
        <taxon>Bacillota</taxon>
        <taxon>Clostridia</taxon>
        <taxon>Eubacteriales</taxon>
        <taxon>Oscillospiraceae</taxon>
        <taxon>Ructibacterium</taxon>
    </lineage>
</organism>
<keyword evidence="2" id="KW-0812">Transmembrane</keyword>
<gene>
    <name evidence="4" type="ORF">INF28_03385</name>
</gene>
<keyword evidence="2" id="KW-0472">Membrane</keyword>
<dbReference type="Gene3D" id="3.40.50.720">
    <property type="entry name" value="NAD(P)-binding Rossmann-like Domain"/>
    <property type="match status" value="2"/>
</dbReference>
<dbReference type="Pfam" id="PF02719">
    <property type="entry name" value="Polysacc_synt_2"/>
    <property type="match status" value="1"/>
</dbReference>
<evidence type="ECO:0000256" key="2">
    <source>
        <dbReference type="SAM" id="Phobius"/>
    </source>
</evidence>
<keyword evidence="5" id="KW-1185">Reference proteome</keyword>
<dbReference type="InterPro" id="IPR036291">
    <property type="entry name" value="NAD(P)-bd_dom_sf"/>
</dbReference>
<evidence type="ECO:0000313" key="5">
    <source>
        <dbReference type="Proteomes" id="UP000806542"/>
    </source>
</evidence>
<comment type="similarity">
    <text evidence="1">Belongs to the polysaccharide synthase family.</text>
</comment>
<dbReference type="Pfam" id="PF13727">
    <property type="entry name" value="CoA_binding_3"/>
    <property type="match status" value="1"/>
</dbReference>
<reference evidence="4" key="1">
    <citation type="submission" date="2020-10" db="EMBL/GenBank/DDBJ databases">
        <title>ChiBAC.</title>
        <authorList>
            <person name="Zenner C."/>
            <person name="Hitch T.C.A."/>
            <person name="Clavel T."/>
        </authorList>
    </citation>
    <scope>NUCLEOTIDE SEQUENCE</scope>
    <source>
        <strain evidence="4">DSM 107454</strain>
    </source>
</reference>
<dbReference type="AlphaFoldDB" id="A0A9D5R821"/>
<keyword evidence="2" id="KW-1133">Transmembrane helix</keyword>
<proteinExistence type="inferred from homology"/>
<dbReference type="Proteomes" id="UP000806542">
    <property type="component" value="Unassembled WGS sequence"/>
</dbReference>
<protein>
    <submittedName>
        <fullName evidence="4">Polysaccharide biosynthesis protein</fullName>
    </submittedName>
</protein>
<dbReference type="SUPFAM" id="SSF51735">
    <property type="entry name" value="NAD(P)-binding Rossmann-fold domains"/>
    <property type="match status" value="2"/>
</dbReference>
<comment type="caution">
    <text evidence="4">The sequence shown here is derived from an EMBL/GenBank/DDBJ whole genome shotgun (WGS) entry which is preliminary data.</text>
</comment>
<dbReference type="CDD" id="cd05237">
    <property type="entry name" value="UDP_invert_4-6DH_SDR_e"/>
    <property type="match status" value="1"/>
</dbReference>
<dbReference type="InterPro" id="IPR051203">
    <property type="entry name" value="Polysaccharide_Synthase-Rel"/>
</dbReference>
<feature type="transmembrane region" description="Helical" evidence="2">
    <location>
        <begin position="46"/>
        <end position="69"/>
    </location>
</feature>
<dbReference type="PANTHER" id="PTHR43318:SF1">
    <property type="entry name" value="POLYSACCHARIDE BIOSYNTHESIS PROTEIN EPSC-RELATED"/>
    <property type="match status" value="1"/>
</dbReference>
<feature type="domain" description="Polysaccharide biosynthesis protein CapD-like" evidence="3">
    <location>
        <begin position="293"/>
        <end position="574"/>
    </location>
</feature>